<feature type="transmembrane region" description="Helical" evidence="7">
    <location>
        <begin position="194"/>
        <end position="215"/>
    </location>
</feature>
<keyword evidence="6 7" id="KW-0472">Membrane</keyword>
<comment type="similarity">
    <text evidence="2 7">Belongs to the TVP38/TMEM64 family.</text>
</comment>
<keyword evidence="4 7" id="KW-0812">Transmembrane</keyword>
<organism evidence="8 9">
    <name type="scientific">Micromonospora endophytica</name>
    <dbReference type="NCBI Taxonomy" id="515350"/>
    <lineage>
        <taxon>Bacteria</taxon>
        <taxon>Bacillati</taxon>
        <taxon>Actinomycetota</taxon>
        <taxon>Actinomycetes</taxon>
        <taxon>Micromonosporales</taxon>
        <taxon>Micromonosporaceae</taxon>
        <taxon>Micromonospora</taxon>
    </lineage>
</organism>
<evidence type="ECO:0000256" key="2">
    <source>
        <dbReference type="ARBA" id="ARBA00008640"/>
    </source>
</evidence>
<proteinExistence type="inferred from homology"/>
<evidence type="ECO:0000256" key="4">
    <source>
        <dbReference type="ARBA" id="ARBA00022692"/>
    </source>
</evidence>
<evidence type="ECO:0000256" key="5">
    <source>
        <dbReference type="ARBA" id="ARBA00022989"/>
    </source>
</evidence>
<name>A0A2W2BDW8_9ACTN</name>
<evidence type="ECO:0000313" key="9">
    <source>
        <dbReference type="Proteomes" id="UP000248627"/>
    </source>
</evidence>
<feature type="transmembrane region" description="Helical" evidence="7">
    <location>
        <begin position="113"/>
        <end position="137"/>
    </location>
</feature>
<dbReference type="Pfam" id="PF09335">
    <property type="entry name" value="VTT_dom"/>
    <property type="match status" value="1"/>
</dbReference>
<dbReference type="Proteomes" id="UP000248627">
    <property type="component" value="Unassembled WGS sequence"/>
</dbReference>
<accession>A0A2W2BDW8</accession>
<sequence>MISAVRRLLSGRRSQAPGTAPADGPVEVGTAAVRRRWLRLVRTPSALRFGVLVFLLAGFGLLLLVGPHPDPAALPRLADRLGWFAPVAAVLGGALLLVALVPRTFITLAAGAIFGPLAGAGYALGAALLAAGIGFAVGRLLGREFVAERVRGRLARLDGWFTRQSVLGVMTVRLLPISGFGLVSYGYGTTGARLLPFLAGSVIASVPTAFGYAAIGAAVTSPGDINWFAAAPASLGFIASAVLIARWWRAERRRRLHPT</sequence>
<gene>
    <name evidence="8" type="ORF">C1I93_28330</name>
</gene>
<dbReference type="EMBL" id="POTX01000336">
    <property type="protein sequence ID" value="PZF85811.1"/>
    <property type="molecule type" value="Genomic_DNA"/>
</dbReference>
<feature type="transmembrane region" description="Helical" evidence="7">
    <location>
        <begin position="45"/>
        <end position="66"/>
    </location>
</feature>
<dbReference type="AlphaFoldDB" id="A0A2W2BDW8"/>
<protein>
    <recommendedName>
        <fullName evidence="7">TVP38/TMEM64 family membrane protein</fullName>
    </recommendedName>
</protein>
<dbReference type="PANTHER" id="PTHR12677">
    <property type="entry name" value="GOLGI APPARATUS MEMBRANE PROTEIN TVP38-RELATED"/>
    <property type="match status" value="1"/>
</dbReference>
<feature type="transmembrane region" description="Helical" evidence="7">
    <location>
        <begin position="81"/>
        <end position="101"/>
    </location>
</feature>
<dbReference type="GO" id="GO:0005886">
    <property type="term" value="C:plasma membrane"/>
    <property type="evidence" value="ECO:0007669"/>
    <property type="project" value="UniProtKB-SubCell"/>
</dbReference>
<reference evidence="8 9" key="1">
    <citation type="submission" date="2018-01" db="EMBL/GenBank/DDBJ databases">
        <title>Draft genome sequence of Jishengella endophytica.</title>
        <authorList>
            <person name="Sahin N."/>
            <person name="Ay H."/>
            <person name="Saygin H."/>
        </authorList>
    </citation>
    <scope>NUCLEOTIDE SEQUENCE [LARGE SCALE GENOMIC DNA]</scope>
    <source>
        <strain evidence="8 9">DSM 45430</strain>
    </source>
</reference>
<comment type="caution">
    <text evidence="8">The sequence shown here is derived from an EMBL/GenBank/DDBJ whole genome shotgun (WGS) entry which is preliminary data.</text>
</comment>
<dbReference type="InterPro" id="IPR032816">
    <property type="entry name" value="VTT_dom"/>
</dbReference>
<dbReference type="PANTHER" id="PTHR12677:SF59">
    <property type="entry name" value="GOLGI APPARATUS MEMBRANE PROTEIN TVP38-RELATED"/>
    <property type="match status" value="1"/>
</dbReference>
<keyword evidence="5 7" id="KW-1133">Transmembrane helix</keyword>
<feature type="transmembrane region" description="Helical" evidence="7">
    <location>
        <begin position="166"/>
        <end position="187"/>
    </location>
</feature>
<dbReference type="RefSeq" id="WP_111246326.1">
    <property type="nucleotide sequence ID" value="NZ_AP023358.1"/>
</dbReference>
<keyword evidence="9" id="KW-1185">Reference proteome</keyword>
<evidence type="ECO:0000256" key="7">
    <source>
        <dbReference type="RuleBase" id="RU366058"/>
    </source>
</evidence>
<dbReference type="InterPro" id="IPR015414">
    <property type="entry name" value="TMEM64"/>
</dbReference>
<evidence type="ECO:0000256" key="6">
    <source>
        <dbReference type="ARBA" id="ARBA00023136"/>
    </source>
</evidence>
<feature type="transmembrane region" description="Helical" evidence="7">
    <location>
        <begin position="227"/>
        <end position="248"/>
    </location>
</feature>
<evidence type="ECO:0000256" key="1">
    <source>
        <dbReference type="ARBA" id="ARBA00004651"/>
    </source>
</evidence>
<dbReference type="OrthoDB" id="3290285at2"/>
<comment type="subcellular location">
    <subcellularLocation>
        <location evidence="1 7">Cell membrane</location>
        <topology evidence="1 7">Multi-pass membrane protein</topology>
    </subcellularLocation>
</comment>
<evidence type="ECO:0000313" key="8">
    <source>
        <dbReference type="EMBL" id="PZF85811.1"/>
    </source>
</evidence>
<keyword evidence="3 7" id="KW-1003">Cell membrane</keyword>
<evidence type="ECO:0000256" key="3">
    <source>
        <dbReference type="ARBA" id="ARBA00022475"/>
    </source>
</evidence>